<reference evidence="5 6" key="1">
    <citation type="submission" date="2020-08" db="EMBL/GenBank/DDBJ databases">
        <title>Sequencing the genomes of 1000 actinobacteria strains.</title>
        <authorList>
            <person name="Klenk H.-P."/>
        </authorList>
    </citation>
    <scope>NUCLEOTIDE SEQUENCE [LARGE SCALE GENOMIC DNA]</scope>
    <source>
        <strain evidence="5 6">DSM 45913</strain>
    </source>
</reference>
<dbReference type="SUPFAM" id="SSF54909">
    <property type="entry name" value="Dimeric alpha+beta barrel"/>
    <property type="match status" value="1"/>
</dbReference>
<dbReference type="CDD" id="cd00090">
    <property type="entry name" value="HTH_ARSR"/>
    <property type="match status" value="1"/>
</dbReference>
<organism evidence="5 6">
    <name type="scientific">Nonomuraea muscovyensis</name>
    <dbReference type="NCBI Taxonomy" id="1124761"/>
    <lineage>
        <taxon>Bacteria</taxon>
        <taxon>Bacillati</taxon>
        <taxon>Actinomycetota</taxon>
        <taxon>Actinomycetes</taxon>
        <taxon>Streptosporangiales</taxon>
        <taxon>Streptosporangiaceae</taxon>
        <taxon>Nonomuraea</taxon>
    </lineage>
</organism>
<evidence type="ECO:0000259" key="4">
    <source>
        <dbReference type="PROSITE" id="PS50956"/>
    </source>
</evidence>
<accession>A0A7X0F353</accession>
<dbReference type="Gene3D" id="1.10.10.10">
    <property type="entry name" value="Winged helix-like DNA-binding domain superfamily/Winged helix DNA-binding domain"/>
    <property type="match status" value="1"/>
</dbReference>
<dbReference type="InterPro" id="IPR011008">
    <property type="entry name" value="Dimeric_a/b-barrel"/>
</dbReference>
<dbReference type="Pfam" id="PF01037">
    <property type="entry name" value="AsnC_trans_reg"/>
    <property type="match status" value="1"/>
</dbReference>
<dbReference type="InterPro" id="IPR036388">
    <property type="entry name" value="WH-like_DNA-bd_sf"/>
</dbReference>
<dbReference type="RefSeq" id="WP_185089145.1">
    <property type="nucleotide sequence ID" value="NZ_JACHJB010000004.1"/>
</dbReference>
<keyword evidence="6" id="KW-1185">Reference proteome</keyword>
<dbReference type="Proteomes" id="UP000583800">
    <property type="component" value="Unassembled WGS sequence"/>
</dbReference>
<dbReference type="InterPro" id="IPR036390">
    <property type="entry name" value="WH_DNA-bd_sf"/>
</dbReference>
<dbReference type="InterPro" id="IPR011991">
    <property type="entry name" value="ArsR-like_HTH"/>
</dbReference>
<feature type="domain" description="HTH asnC-type" evidence="4">
    <location>
        <begin position="1"/>
        <end position="62"/>
    </location>
</feature>
<dbReference type="Pfam" id="PF13412">
    <property type="entry name" value="HTH_24"/>
    <property type="match status" value="1"/>
</dbReference>
<dbReference type="AlphaFoldDB" id="A0A7X0F353"/>
<proteinExistence type="predicted"/>
<keyword evidence="3" id="KW-0804">Transcription</keyword>
<dbReference type="InterPro" id="IPR000485">
    <property type="entry name" value="AsnC-type_HTH_dom"/>
</dbReference>
<dbReference type="InterPro" id="IPR019888">
    <property type="entry name" value="Tscrpt_reg_AsnC-like"/>
</dbReference>
<evidence type="ECO:0000313" key="6">
    <source>
        <dbReference type="Proteomes" id="UP000583800"/>
    </source>
</evidence>
<dbReference type="SMART" id="SM00344">
    <property type="entry name" value="HTH_ASNC"/>
    <property type="match status" value="1"/>
</dbReference>
<name>A0A7X0F353_9ACTN</name>
<dbReference type="GO" id="GO:0043565">
    <property type="term" value="F:sequence-specific DNA binding"/>
    <property type="evidence" value="ECO:0007669"/>
    <property type="project" value="InterPro"/>
</dbReference>
<dbReference type="GO" id="GO:0005829">
    <property type="term" value="C:cytosol"/>
    <property type="evidence" value="ECO:0007669"/>
    <property type="project" value="TreeGrafter"/>
</dbReference>
<dbReference type="GO" id="GO:0043200">
    <property type="term" value="P:response to amino acid"/>
    <property type="evidence" value="ECO:0007669"/>
    <property type="project" value="TreeGrafter"/>
</dbReference>
<evidence type="ECO:0000256" key="3">
    <source>
        <dbReference type="ARBA" id="ARBA00023163"/>
    </source>
</evidence>
<evidence type="ECO:0000313" key="5">
    <source>
        <dbReference type="EMBL" id="MBB6351381.1"/>
    </source>
</evidence>
<dbReference type="PRINTS" id="PR00033">
    <property type="entry name" value="HTHASNC"/>
</dbReference>
<evidence type="ECO:0000256" key="2">
    <source>
        <dbReference type="ARBA" id="ARBA00023125"/>
    </source>
</evidence>
<comment type="caution">
    <text evidence="5">The sequence shown here is derived from an EMBL/GenBank/DDBJ whole genome shotgun (WGS) entry which is preliminary data.</text>
</comment>
<keyword evidence="1" id="KW-0805">Transcription regulation</keyword>
<evidence type="ECO:0000256" key="1">
    <source>
        <dbReference type="ARBA" id="ARBA00023015"/>
    </source>
</evidence>
<dbReference type="PANTHER" id="PTHR30154">
    <property type="entry name" value="LEUCINE-RESPONSIVE REGULATORY PROTEIN"/>
    <property type="match status" value="1"/>
</dbReference>
<dbReference type="InterPro" id="IPR019885">
    <property type="entry name" value="Tscrpt_reg_HTH_AsnC-type_CS"/>
</dbReference>
<dbReference type="InterPro" id="IPR019887">
    <property type="entry name" value="Tscrpt_reg_AsnC/Lrp_C"/>
</dbReference>
<dbReference type="EMBL" id="JACHJB010000004">
    <property type="protein sequence ID" value="MBB6351381.1"/>
    <property type="molecule type" value="Genomic_DNA"/>
</dbReference>
<gene>
    <name evidence="5" type="ORF">FHU36_007964</name>
</gene>
<keyword evidence="2 5" id="KW-0238">DNA-binding</keyword>
<dbReference type="PROSITE" id="PS50956">
    <property type="entry name" value="HTH_ASNC_2"/>
    <property type="match status" value="1"/>
</dbReference>
<dbReference type="SUPFAM" id="SSF46785">
    <property type="entry name" value="Winged helix' DNA-binding domain"/>
    <property type="match status" value="1"/>
</dbReference>
<protein>
    <submittedName>
        <fullName evidence="5">DNA-binding Lrp family transcriptional regulator</fullName>
    </submittedName>
</protein>
<dbReference type="Gene3D" id="3.30.70.920">
    <property type="match status" value="1"/>
</dbReference>
<dbReference type="PANTHER" id="PTHR30154:SF34">
    <property type="entry name" value="TRANSCRIPTIONAL REGULATOR AZLB"/>
    <property type="match status" value="1"/>
</dbReference>
<dbReference type="PROSITE" id="PS00519">
    <property type="entry name" value="HTH_ASNC_1"/>
    <property type="match status" value="1"/>
</dbReference>
<sequence>MDAIDRAIIAELERDGRLTNVELAQRVGLTTGPCLRRVQRLEAEGVIRGYRAVIDPAAVGRSFEVLVDLTLDAQDAATVDHFEQTLARAEEVVELRRLFGDPDYFMRVAVADLAAFEAFLSRHVMTIPRVRGITSHFTMKNVKPAR</sequence>